<feature type="domain" description="Type VI secretion system component TssM1 N-terminal" evidence="3">
    <location>
        <begin position="154"/>
        <end position="408"/>
    </location>
</feature>
<dbReference type="PANTHER" id="PTHR36153:SF1">
    <property type="entry name" value="TYPE VI SECRETION SYSTEM COMPONENT TSSM1"/>
    <property type="match status" value="1"/>
</dbReference>
<keyword evidence="1" id="KW-0812">Transmembrane</keyword>
<feature type="transmembrane region" description="Helical" evidence="1">
    <location>
        <begin position="404"/>
        <end position="424"/>
    </location>
</feature>
<dbReference type="InterPro" id="IPR009612">
    <property type="entry name" value="IcmF-rel"/>
</dbReference>
<evidence type="ECO:0000313" key="5">
    <source>
        <dbReference type="Proteomes" id="UP000190162"/>
    </source>
</evidence>
<keyword evidence="1" id="KW-1133">Transmembrane helix</keyword>
<dbReference type="InterPro" id="IPR053156">
    <property type="entry name" value="T6SS_TssM-like"/>
</dbReference>
<protein>
    <submittedName>
        <fullName evidence="4">Intracellular multiplication and macrophage-killing</fullName>
    </submittedName>
</protein>
<gene>
    <name evidence="4" type="ORF">SAMN02745132_01620</name>
</gene>
<keyword evidence="1" id="KW-0472">Membrane</keyword>
<evidence type="ECO:0000259" key="3">
    <source>
        <dbReference type="Pfam" id="PF14331"/>
    </source>
</evidence>
<dbReference type="Pfam" id="PF14331">
    <property type="entry name" value="IcmF-related_N"/>
    <property type="match status" value="1"/>
</dbReference>
<evidence type="ECO:0000259" key="2">
    <source>
        <dbReference type="Pfam" id="PF06761"/>
    </source>
</evidence>
<evidence type="ECO:0000313" key="4">
    <source>
        <dbReference type="EMBL" id="SKA51492.1"/>
    </source>
</evidence>
<evidence type="ECO:0000256" key="1">
    <source>
        <dbReference type="SAM" id="Phobius"/>
    </source>
</evidence>
<dbReference type="Proteomes" id="UP000190162">
    <property type="component" value="Unassembled WGS sequence"/>
</dbReference>
<feature type="transmembrane region" description="Helical" evidence="1">
    <location>
        <begin position="12"/>
        <end position="33"/>
    </location>
</feature>
<dbReference type="Pfam" id="PF06761">
    <property type="entry name" value="IcmF-related"/>
    <property type="match status" value="1"/>
</dbReference>
<keyword evidence="5" id="KW-1185">Reference proteome</keyword>
<dbReference type="AlphaFoldDB" id="A0A1T4UFE3"/>
<proteinExistence type="predicted"/>
<dbReference type="PANTHER" id="PTHR36153">
    <property type="entry name" value="INNER MEMBRANE PROTEIN-RELATED"/>
    <property type="match status" value="1"/>
</dbReference>
<accession>A0A1T4UFE3</accession>
<feature type="domain" description="IcmF-related" evidence="2">
    <location>
        <begin position="487"/>
        <end position="754"/>
    </location>
</feature>
<organism evidence="4 5">
    <name type="scientific">Enterovibrio nigricans DSM 22720</name>
    <dbReference type="NCBI Taxonomy" id="1121868"/>
    <lineage>
        <taxon>Bacteria</taxon>
        <taxon>Pseudomonadati</taxon>
        <taxon>Pseudomonadota</taxon>
        <taxon>Gammaproteobacteria</taxon>
        <taxon>Vibrionales</taxon>
        <taxon>Vibrionaceae</taxon>
        <taxon>Enterovibrio</taxon>
    </lineage>
</organism>
<feature type="transmembrane region" description="Helical" evidence="1">
    <location>
        <begin position="39"/>
        <end position="61"/>
    </location>
</feature>
<dbReference type="InterPro" id="IPR025743">
    <property type="entry name" value="TssM1_N"/>
</dbReference>
<sequence length="757" mass="85626">MYKNNIKRNPVLISTLVALLISAIILSVYFTWFSSTQKWVLYGALAVVALSYLAFNTVLWVKKRRQLSSQQLETEEDALRLVLHPLLKRIGNKPVYLLMGTKGAGKAQFLFTSNTIKPVDKTNSVKNDFFEWYESEAGIYIKPDRRLVFQEVSSVDAALWNTFINEIIEYRPRKPFNGCLLFIDFEFLIVNESEQVEYALAALCKRFAYIGEQTASALPIYLMMSKLDKLDGFKEYIQFSPLKTTVDYLTIPLKDAKGAMLDYFNDSYANLLKVMEANALDASAHSSSTEERKAIVTFPKQFELCQSEVRTVLERFSSVNQGTYVLDIREVFFVSNHQGGRKYNLLAKSCSNYFNLPIIASGYSHLSETPYFTRFLVDAKVLPESEFAGENKTYLRKIRRHSMLSLLASATVLGGSSVLIYNMLESNLSVMNQLIAAEEQQGSQNENARDFESRLANANTRIKASFDAWMSGNAALDKELASLNISRLEESTKLAYGSLLNNIQNNLMPMIEEGYRLELGKNPDSSQHSLALLKGYLMFKDPAKRDLAFLRQQTVAVFDDLNVDGHVAVETLSYIDAYFRTPFAPVDINMDLVRATRRDLLSSSNVDLVYGTLLTQAKGIDLGTLNLPRAIGFDFSNLFTDEIDIERLDINKVYTATGFSTFFRPNVDLMSKEVIADNWVLGLSNHTVPTKPEQEAFKKDVLKKYTDDYINFWRNALSELKVKRYSTIGDLTNAVDLISGPSSPMTTVLKQVVQRSL</sequence>
<dbReference type="EMBL" id="FUXU01000015">
    <property type="protein sequence ID" value="SKA51492.1"/>
    <property type="molecule type" value="Genomic_DNA"/>
</dbReference>
<name>A0A1T4UFE3_9GAMM</name>
<reference evidence="5" key="1">
    <citation type="submission" date="2017-02" db="EMBL/GenBank/DDBJ databases">
        <authorList>
            <person name="Varghese N."/>
            <person name="Submissions S."/>
        </authorList>
    </citation>
    <scope>NUCLEOTIDE SEQUENCE [LARGE SCALE GENOMIC DNA]</scope>
    <source>
        <strain evidence="5">DSM 22720</strain>
    </source>
</reference>